<dbReference type="Pfam" id="PF00990">
    <property type="entry name" value="GGDEF"/>
    <property type="match status" value="1"/>
</dbReference>
<sequence>MLEHLRSLPASLNSRSSGDSASFAAPHPHEEHVLWMQKMDITPFDFSYLGSLLEQAYSDWIIKLDPGLDRRSTFYSVWNTEGDCIGYDRDRDADSGVDARRLVLECLDKRQALSHRGTSERGEYLLITHPLFSRTNKDMFAVFTAVIYESNRYETSEAVVRSEALHYRTCFYRRFEYIFMTDLLHAHEQTAREEHRRSILFQIVQRMHDKMDVDAILDEVFDSMDYLYPATYIKLYMSQDQSNFNPRIKPLLVQERGEDICVRSFMEGKMIIARSDDGENRIVEVGLPLKGKQGIYGVFHIEMNEEIMEESDLQLITMMVDTAGTAFENAKLHEQSNMLIQELRLINDLTQRLNKSLHLSEIYQLSEQELKEIFQAETCCILQLNDNTNDFEVMSSNVKDVFHQSFSVEYGIAGLLYRTEEPLIISNYAQYDKVSSFFMEDTGSMSLIASPIRVNGEVKGAILLGHSREQYFSYDNYRLLQMLSIHIGLALSNAMLHAEVRRLANLDMLTGLYVRHYLDSVIHERQAHEFCGSLIVVDIDQFKQVNDTFGHQTGDQVLKQVSEIVTSSVRPEDICARWGGEELAIYMPQVSVHQALEYAEVIRRRVAEETRPLVTVSSGIAEWNWMDEKVSVESLFYRADMALYSAKNGGRNRIVVEEQEVSR</sequence>
<accession>A0A100VN29</accession>
<dbReference type="SMART" id="SM00065">
    <property type="entry name" value="GAF"/>
    <property type="match status" value="1"/>
</dbReference>
<evidence type="ECO:0000313" key="4">
    <source>
        <dbReference type="Proteomes" id="UP000069697"/>
    </source>
</evidence>
<dbReference type="InterPro" id="IPR000160">
    <property type="entry name" value="GGDEF_dom"/>
</dbReference>
<evidence type="ECO:0000259" key="2">
    <source>
        <dbReference type="PROSITE" id="PS50887"/>
    </source>
</evidence>
<dbReference type="SUPFAM" id="SSF55781">
    <property type="entry name" value="GAF domain-like"/>
    <property type="match status" value="2"/>
</dbReference>
<dbReference type="InterPro" id="IPR029016">
    <property type="entry name" value="GAF-like_dom_sf"/>
</dbReference>
<dbReference type="GO" id="GO:0052621">
    <property type="term" value="F:diguanylate cyclase activity"/>
    <property type="evidence" value="ECO:0007669"/>
    <property type="project" value="TreeGrafter"/>
</dbReference>
<dbReference type="Gene3D" id="3.30.450.40">
    <property type="match status" value="2"/>
</dbReference>
<dbReference type="GO" id="GO:0005886">
    <property type="term" value="C:plasma membrane"/>
    <property type="evidence" value="ECO:0007669"/>
    <property type="project" value="TreeGrafter"/>
</dbReference>
<dbReference type="InterPro" id="IPR029787">
    <property type="entry name" value="Nucleotide_cyclase"/>
</dbReference>
<dbReference type="PANTHER" id="PTHR45138:SF9">
    <property type="entry name" value="DIGUANYLATE CYCLASE DGCM-RELATED"/>
    <property type="match status" value="1"/>
</dbReference>
<dbReference type="AlphaFoldDB" id="A0A100VN29"/>
<dbReference type="SMART" id="SM00267">
    <property type="entry name" value="GGDEF"/>
    <property type="match status" value="1"/>
</dbReference>
<dbReference type="InterPro" id="IPR043128">
    <property type="entry name" value="Rev_trsase/Diguanyl_cyclase"/>
</dbReference>
<dbReference type="RefSeq" id="WP_062835376.1">
    <property type="nucleotide sequence ID" value="NZ_BCNV01000001.1"/>
</dbReference>
<dbReference type="PROSITE" id="PS50887">
    <property type="entry name" value="GGDEF"/>
    <property type="match status" value="1"/>
</dbReference>
<reference evidence="3 4" key="1">
    <citation type="journal article" date="2016" name="Genome Announc.">
        <title>Draft Genome Sequence of Paenibacillus amylolyticus Heshi-A3, Isolated from Fermented Rice Bran in a Japanese Fermented Seafood Dish.</title>
        <authorList>
            <person name="Akuzawa S."/>
            <person name="Nagaoka J."/>
            <person name="Kanekatsu M."/>
            <person name="Kubota E."/>
            <person name="Ohtake R."/>
            <person name="Suzuki T."/>
            <person name="Kanesaki Y."/>
        </authorList>
    </citation>
    <scope>NUCLEOTIDE SEQUENCE [LARGE SCALE GENOMIC DNA]</scope>
    <source>
        <strain evidence="3 4">Heshi-A3</strain>
    </source>
</reference>
<dbReference type="GO" id="GO:1902201">
    <property type="term" value="P:negative regulation of bacterial-type flagellum-dependent cell motility"/>
    <property type="evidence" value="ECO:0007669"/>
    <property type="project" value="TreeGrafter"/>
</dbReference>
<evidence type="ECO:0000256" key="1">
    <source>
        <dbReference type="SAM" id="MobiDB-lite"/>
    </source>
</evidence>
<dbReference type="GO" id="GO:0043709">
    <property type="term" value="P:cell adhesion involved in single-species biofilm formation"/>
    <property type="evidence" value="ECO:0007669"/>
    <property type="project" value="TreeGrafter"/>
</dbReference>
<proteinExistence type="predicted"/>
<dbReference type="Proteomes" id="UP000069697">
    <property type="component" value="Unassembled WGS sequence"/>
</dbReference>
<dbReference type="CDD" id="cd01949">
    <property type="entry name" value="GGDEF"/>
    <property type="match status" value="1"/>
</dbReference>
<feature type="compositionally biased region" description="Polar residues" evidence="1">
    <location>
        <begin position="10"/>
        <end position="20"/>
    </location>
</feature>
<protein>
    <submittedName>
        <fullName evidence="3">Diguanylate cyclase</fullName>
    </submittedName>
</protein>
<dbReference type="SUPFAM" id="SSF55073">
    <property type="entry name" value="Nucleotide cyclase"/>
    <property type="match status" value="1"/>
</dbReference>
<feature type="region of interest" description="Disordered" evidence="1">
    <location>
        <begin position="1"/>
        <end position="25"/>
    </location>
</feature>
<name>A0A100VN29_PAEAM</name>
<comment type="caution">
    <text evidence="3">The sequence shown here is derived from an EMBL/GenBank/DDBJ whole genome shotgun (WGS) entry which is preliminary data.</text>
</comment>
<evidence type="ECO:0000313" key="3">
    <source>
        <dbReference type="EMBL" id="GAS82936.1"/>
    </source>
</evidence>
<reference evidence="4" key="2">
    <citation type="submission" date="2016-01" db="EMBL/GenBank/DDBJ databases">
        <title>Draft Genome Sequence of Paenibacillus amylolyticus Heshi-A3 that Was Isolated from Fermented Rice Bran with Aging Salted Mackerel, Which Was Named Heshiko as Traditional Fermented Seafood in Japan.</title>
        <authorList>
            <person name="Akuzawa S."/>
            <person name="Nakagawa J."/>
            <person name="Kanekatsu T."/>
            <person name="Kubota E."/>
            <person name="Ohtake R."/>
            <person name="Suzuki T."/>
            <person name="Kanesaki Y."/>
        </authorList>
    </citation>
    <scope>NUCLEOTIDE SEQUENCE [LARGE SCALE GENOMIC DNA]</scope>
    <source>
        <strain evidence="4">Heshi-A3</strain>
    </source>
</reference>
<dbReference type="InterPro" id="IPR003018">
    <property type="entry name" value="GAF"/>
</dbReference>
<dbReference type="Pfam" id="PF13185">
    <property type="entry name" value="GAF_2"/>
    <property type="match status" value="1"/>
</dbReference>
<organism evidence="3 4">
    <name type="scientific">Paenibacillus amylolyticus</name>
    <dbReference type="NCBI Taxonomy" id="1451"/>
    <lineage>
        <taxon>Bacteria</taxon>
        <taxon>Bacillati</taxon>
        <taxon>Bacillota</taxon>
        <taxon>Bacilli</taxon>
        <taxon>Bacillales</taxon>
        <taxon>Paenibacillaceae</taxon>
        <taxon>Paenibacillus</taxon>
    </lineage>
</organism>
<dbReference type="EMBL" id="BCNV01000001">
    <property type="protein sequence ID" value="GAS82936.1"/>
    <property type="molecule type" value="Genomic_DNA"/>
</dbReference>
<feature type="domain" description="GGDEF" evidence="2">
    <location>
        <begin position="530"/>
        <end position="659"/>
    </location>
</feature>
<dbReference type="NCBIfam" id="TIGR00254">
    <property type="entry name" value="GGDEF"/>
    <property type="match status" value="1"/>
</dbReference>
<dbReference type="PANTHER" id="PTHR45138">
    <property type="entry name" value="REGULATORY COMPONENTS OF SENSORY TRANSDUCTION SYSTEM"/>
    <property type="match status" value="1"/>
</dbReference>
<dbReference type="Gene3D" id="3.30.70.270">
    <property type="match status" value="1"/>
</dbReference>
<dbReference type="InterPro" id="IPR050469">
    <property type="entry name" value="Diguanylate_Cyclase"/>
</dbReference>
<dbReference type="FunFam" id="3.30.70.270:FF:000001">
    <property type="entry name" value="Diguanylate cyclase domain protein"/>
    <property type="match status" value="1"/>
</dbReference>
<gene>
    <name evidence="3" type="ORF">PAHA3_3010</name>
</gene>